<sequence length="93" mass="11252">MHVLHLCNFTQEVNRILKITYRNGREVEFQEQFELKWDRLPPDRFRAWLTSLWMVWHQRNQRVHGEPHRSTEEIAKSTLSFMAAQEANSGEEQ</sequence>
<name>A0AAV3RCG4_LITER</name>
<reference evidence="1 2" key="1">
    <citation type="submission" date="2024-01" db="EMBL/GenBank/DDBJ databases">
        <title>The complete chloroplast genome sequence of Lithospermum erythrorhizon: insights into the phylogenetic relationship among Boraginaceae species and the maternal lineages of purple gromwells.</title>
        <authorList>
            <person name="Okada T."/>
            <person name="Watanabe K."/>
        </authorList>
    </citation>
    <scope>NUCLEOTIDE SEQUENCE [LARGE SCALE GENOMIC DNA]</scope>
</reference>
<comment type="caution">
    <text evidence="1">The sequence shown here is derived from an EMBL/GenBank/DDBJ whole genome shotgun (WGS) entry which is preliminary data.</text>
</comment>
<evidence type="ECO:0000313" key="2">
    <source>
        <dbReference type="Proteomes" id="UP001454036"/>
    </source>
</evidence>
<gene>
    <name evidence="1" type="ORF">LIER_43935</name>
</gene>
<organism evidence="1 2">
    <name type="scientific">Lithospermum erythrorhizon</name>
    <name type="common">Purple gromwell</name>
    <name type="synonym">Lithospermum officinale var. erythrorhizon</name>
    <dbReference type="NCBI Taxonomy" id="34254"/>
    <lineage>
        <taxon>Eukaryota</taxon>
        <taxon>Viridiplantae</taxon>
        <taxon>Streptophyta</taxon>
        <taxon>Embryophyta</taxon>
        <taxon>Tracheophyta</taxon>
        <taxon>Spermatophyta</taxon>
        <taxon>Magnoliopsida</taxon>
        <taxon>eudicotyledons</taxon>
        <taxon>Gunneridae</taxon>
        <taxon>Pentapetalae</taxon>
        <taxon>asterids</taxon>
        <taxon>lamiids</taxon>
        <taxon>Boraginales</taxon>
        <taxon>Boraginaceae</taxon>
        <taxon>Boraginoideae</taxon>
        <taxon>Lithospermeae</taxon>
        <taxon>Lithospermum</taxon>
    </lineage>
</organism>
<protein>
    <submittedName>
        <fullName evidence="1">Uncharacterized protein</fullName>
    </submittedName>
</protein>
<proteinExistence type="predicted"/>
<dbReference type="AlphaFoldDB" id="A0AAV3RCG4"/>
<dbReference type="Proteomes" id="UP001454036">
    <property type="component" value="Unassembled WGS sequence"/>
</dbReference>
<keyword evidence="2" id="KW-1185">Reference proteome</keyword>
<dbReference type="EMBL" id="BAABME010041714">
    <property type="protein sequence ID" value="GAA0172896.1"/>
    <property type="molecule type" value="Genomic_DNA"/>
</dbReference>
<evidence type="ECO:0000313" key="1">
    <source>
        <dbReference type="EMBL" id="GAA0172896.1"/>
    </source>
</evidence>
<accession>A0AAV3RCG4</accession>